<dbReference type="InterPro" id="IPR003339">
    <property type="entry name" value="ABC/ECF_trnsptr_transmembrane"/>
</dbReference>
<keyword evidence="2" id="KW-1003">Cell membrane</keyword>
<feature type="transmembrane region" description="Helical" evidence="6">
    <location>
        <begin position="63"/>
        <end position="85"/>
    </location>
</feature>
<feature type="transmembrane region" description="Helical" evidence="6">
    <location>
        <begin position="150"/>
        <end position="173"/>
    </location>
</feature>
<keyword evidence="3 6" id="KW-0812">Transmembrane</keyword>
<feature type="transmembrane region" description="Helical" evidence="6">
    <location>
        <begin position="105"/>
        <end position="129"/>
    </location>
</feature>
<dbReference type="PANTHER" id="PTHR43723">
    <property type="entry name" value="COBALT TRANSPORT PROTEIN CBIQ"/>
    <property type="match status" value="1"/>
</dbReference>
<dbReference type="AlphaFoldDB" id="A0A7G9GF70"/>
<reference evidence="7 8" key="1">
    <citation type="submission" date="2020-08" db="EMBL/GenBank/DDBJ databases">
        <authorList>
            <person name="Liu C."/>
            <person name="Sun Q."/>
        </authorList>
    </citation>
    <scope>NUCLEOTIDE SEQUENCE [LARGE SCALE GENOMIC DNA]</scope>
    <source>
        <strain evidence="7 8">NSJ-29</strain>
    </source>
</reference>
<evidence type="ECO:0000256" key="4">
    <source>
        <dbReference type="ARBA" id="ARBA00022989"/>
    </source>
</evidence>
<comment type="subcellular location">
    <subcellularLocation>
        <location evidence="1">Cell membrane</location>
        <topology evidence="1">Multi-pass membrane protein</topology>
    </subcellularLocation>
</comment>
<dbReference type="RefSeq" id="WP_118642648.1">
    <property type="nucleotide sequence ID" value="NZ_CP060635.1"/>
</dbReference>
<dbReference type="InterPro" id="IPR052770">
    <property type="entry name" value="Cobalt_transport_CbiQ"/>
</dbReference>
<dbReference type="KEGG" id="whj:H9Q79_03960"/>
<name>A0A7G9GF70_9FIRM</name>
<gene>
    <name evidence="7" type="primary">cbiQ</name>
    <name evidence="7" type="ORF">H9Q79_03960</name>
</gene>
<keyword evidence="8" id="KW-1185">Reference proteome</keyword>
<dbReference type="InterPro" id="IPR012809">
    <property type="entry name" value="ECF_CbiQ"/>
</dbReference>
<organism evidence="7 8">
    <name type="scientific">Wansuia hejianensis</name>
    <dbReference type="NCBI Taxonomy" id="2763667"/>
    <lineage>
        <taxon>Bacteria</taxon>
        <taxon>Bacillati</taxon>
        <taxon>Bacillota</taxon>
        <taxon>Clostridia</taxon>
        <taxon>Lachnospirales</taxon>
        <taxon>Lachnospiraceae</taxon>
        <taxon>Wansuia</taxon>
    </lineage>
</organism>
<evidence type="ECO:0000313" key="7">
    <source>
        <dbReference type="EMBL" id="QNM09452.1"/>
    </source>
</evidence>
<dbReference type="EMBL" id="CP060635">
    <property type="protein sequence ID" value="QNM09452.1"/>
    <property type="molecule type" value="Genomic_DNA"/>
</dbReference>
<keyword evidence="5 6" id="KW-0472">Membrane</keyword>
<evidence type="ECO:0000313" key="8">
    <source>
        <dbReference type="Proteomes" id="UP000515860"/>
    </source>
</evidence>
<evidence type="ECO:0000256" key="5">
    <source>
        <dbReference type="ARBA" id="ARBA00023136"/>
    </source>
</evidence>
<feature type="transmembrane region" description="Helical" evidence="6">
    <location>
        <begin position="237"/>
        <end position="256"/>
    </location>
</feature>
<evidence type="ECO:0000256" key="3">
    <source>
        <dbReference type="ARBA" id="ARBA00022692"/>
    </source>
</evidence>
<evidence type="ECO:0000256" key="2">
    <source>
        <dbReference type="ARBA" id="ARBA00022475"/>
    </source>
</evidence>
<dbReference type="GO" id="GO:0006824">
    <property type="term" value="P:cobalt ion transport"/>
    <property type="evidence" value="ECO:0007669"/>
    <property type="project" value="InterPro"/>
</dbReference>
<evidence type="ECO:0000256" key="1">
    <source>
        <dbReference type="ARBA" id="ARBA00004651"/>
    </source>
</evidence>
<evidence type="ECO:0000256" key="6">
    <source>
        <dbReference type="SAM" id="Phobius"/>
    </source>
</evidence>
<dbReference type="NCBIfam" id="TIGR02454">
    <property type="entry name" value="ECF_T_CbiQ"/>
    <property type="match status" value="1"/>
</dbReference>
<dbReference type="GO" id="GO:0043190">
    <property type="term" value="C:ATP-binding cassette (ABC) transporter complex"/>
    <property type="evidence" value="ECO:0007669"/>
    <property type="project" value="InterPro"/>
</dbReference>
<dbReference type="Pfam" id="PF02361">
    <property type="entry name" value="CbiQ"/>
    <property type="match status" value="1"/>
</dbReference>
<dbReference type="CDD" id="cd16914">
    <property type="entry name" value="EcfT"/>
    <property type="match status" value="1"/>
</dbReference>
<keyword evidence="4 6" id="KW-1133">Transmembrane helix</keyword>
<feature type="transmembrane region" description="Helical" evidence="6">
    <location>
        <begin position="22"/>
        <end position="51"/>
    </location>
</feature>
<dbReference type="PANTHER" id="PTHR43723:SF1">
    <property type="entry name" value="COBALT TRANSPORT PROTEIN CBIQ"/>
    <property type="match status" value="1"/>
</dbReference>
<dbReference type="Proteomes" id="UP000515860">
    <property type="component" value="Chromosome"/>
</dbReference>
<sequence>MIVIDKLCYNSKLRYVNAGEKFAFALITLCMCIISRSILMAVLVLIVNGILTVGKGGIPFFRYWKLLMIPLVFLLLSTLAILINFSKTPLDAYAIPVGSIYITSSWHSVYGGLQLIFTALASVSCLYFLSLNTPMTDILNELRKLHVPGLIIELMLLIYRYIFVLLEVAGNILTSQNSRLGNRDFKTSCKSFGGMVSVLFVRAMKKSGALYDAMESRCYDGTIHVLTENYPPKAKEIAGIACFEILLLILTIWSKLR</sequence>
<proteinExistence type="predicted"/>
<accession>A0A7G9GF70</accession>
<protein>
    <submittedName>
        <fullName evidence="7">Cobalt ECF transporter T component CbiQ</fullName>
    </submittedName>
</protein>